<evidence type="ECO:0000256" key="3">
    <source>
        <dbReference type="ARBA" id="ARBA00005470"/>
    </source>
</evidence>
<organism evidence="7 8">
    <name type="scientific">Gryllus longicercus</name>
    <dbReference type="NCBI Taxonomy" id="2509291"/>
    <lineage>
        <taxon>Eukaryota</taxon>
        <taxon>Metazoa</taxon>
        <taxon>Ecdysozoa</taxon>
        <taxon>Arthropoda</taxon>
        <taxon>Hexapoda</taxon>
        <taxon>Insecta</taxon>
        <taxon>Pterygota</taxon>
        <taxon>Neoptera</taxon>
        <taxon>Polyneoptera</taxon>
        <taxon>Orthoptera</taxon>
        <taxon>Ensifera</taxon>
        <taxon>Gryllidea</taxon>
        <taxon>Grylloidea</taxon>
        <taxon>Gryllidae</taxon>
        <taxon>Gryllinae</taxon>
        <taxon>Gryllus</taxon>
    </lineage>
</organism>
<reference evidence="7 8" key="1">
    <citation type="submission" date="2024-03" db="EMBL/GenBank/DDBJ databases">
        <title>The genome assembly and annotation of the cricket Gryllus longicercus Weissman &amp; Gray.</title>
        <authorList>
            <person name="Szrajer S."/>
            <person name="Gray D."/>
            <person name="Ylla G."/>
        </authorList>
    </citation>
    <scope>NUCLEOTIDE SEQUENCE [LARGE SCALE GENOMIC DNA]</scope>
    <source>
        <strain evidence="7">DAG 2021-001</strain>
        <tissue evidence="7">Whole body minus gut</tissue>
    </source>
</reference>
<gene>
    <name evidence="7" type="ORF">R5R35_010974</name>
</gene>
<dbReference type="PANTHER" id="PTHR48208">
    <property type="entry name" value="CENTROMERE PROTEIN I"/>
    <property type="match status" value="1"/>
</dbReference>
<dbReference type="GO" id="GO:0000939">
    <property type="term" value="C:inner kinetochore"/>
    <property type="evidence" value="ECO:0007669"/>
    <property type="project" value="TreeGrafter"/>
</dbReference>
<evidence type="ECO:0000256" key="4">
    <source>
        <dbReference type="ARBA" id="ARBA00022454"/>
    </source>
</evidence>
<evidence type="ECO:0000256" key="1">
    <source>
        <dbReference type="ARBA" id="ARBA00004123"/>
    </source>
</evidence>
<evidence type="ECO:0008006" key="9">
    <source>
        <dbReference type="Google" id="ProtNLM"/>
    </source>
</evidence>
<dbReference type="GO" id="GO:0000070">
    <property type="term" value="P:mitotic sister chromatid segregation"/>
    <property type="evidence" value="ECO:0007669"/>
    <property type="project" value="TreeGrafter"/>
</dbReference>
<dbReference type="EMBL" id="JAZDUA010000204">
    <property type="protein sequence ID" value="KAK7864376.1"/>
    <property type="molecule type" value="Genomic_DNA"/>
</dbReference>
<dbReference type="GO" id="GO:0034080">
    <property type="term" value="P:CENP-A containing chromatin assembly"/>
    <property type="evidence" value="ECO:0007669"/>
    <property type="project" value="TreeGrafter"/>
</dbReference>
<keyword evidence="6" id="KW-0137">Centromere</keyword>
<proteinExistence type="inferred from homology"/>
<dbReference type="GO" id="GO:0005634">
    <property type="term" value="C:nucleus"/>
    <property type="evidence" value="ECO:0007669"/>
    <property type="project" value="UniProtKB-SubCell"/>
</dbReference>
<protein>
    <recommendedName>
        <fullName evidence="9">Centromere protein I</fullName>
    </recommendedName>
</protein>
<evidence type="ECO:0000256" key="2">
    <source>
        <dbReference type="ARBA" id="ARBA00004584"/>
    </source>
</evidence>
<evidence type="ECO:0000313" key="7">
    <source>
        <dbReference type="EMBL" id="KAK7864376.1"/>
    </source>
</evidence>
<comment type="subcellular location">
    <subcellularLocation>
        <location evidence="2">Chromosome</location>
        <location evidence="2">Centromere</location>
    </subcellularLocation>
    <subcellularLocation>
        <location evidence="1">Nucleus</location>
    </subcellularLocation>
</comment>
<keyword evidence="5" id="KW-0539">Nucleus</keyword>
<name>A0AAN9Z4M8_9ORTH</name>
<dbReference type="Pfam" id="PF07778">
    <property type="entry name" value="CENP-I"/>
    <property type="match status" value="1"/>
</dbReference>
<accession>A0AAN9Z4M8</accession>
<dbReference type="PANTHER" id="PTHR48208:SF2">
    <property type="entry name" value="CENTROMERE PROTEIN I"/>
    <property type="match status" value="1"/>
</dbReference>
<comment type="caution">
    <text evidence="7">The sequence shown here is derived from an EMBL/GenBank/DDBJ whole genome shotgun (WGS) entry which is preliminary data.</text>
</comment>
<evidence type="ECO:0000313" key="8">
    <source>
        <dbReference type="Proteomes" id="UP001378592"/>
    </source>
</evidence>
<dbReference type="InterPro" id="IPR012485">
    <property type="entry name" value="CENP-I"/>
</dbReference>
<sequence>MGDLNEAAVSLRQFCRQTERVTVKMASSSLAILQSEAKVNGLTEELLNLCSSFIAAKCHSSSLMQTILKCMIPKYTVPDDVVRCVLKWVHRNVRNVNLAVLCALQWVAGLIEFGLADEKPVNEYYYMFHLLMEWPRTENIACWLVVRLTKPDDIDRNMVLKFTSNVKAKKSVRDIVLWCYKTYKPECVPEAIAARSIKSTLKLSAYFKYYFGMSHQRIANNESFKVTHDRQNQLDFIWKVPERKKRRIENPIPEVEYINFGSKLYQEKKVSILQINSWKMFATLALQIDIPCNAVSLVQNPIGHHVLACGDENLQTRFSYTLLNLLQNVVIDRLVKVSMENQEHLLEKVCEFQEYSQQGIPFMSKFVATYLVFWDGLTFLSQLMRLLPWITFSSFGELKSLFLVHLYYVYISSNTMVKCSILRALLQLAENLILKSYSVVESLFRHPPLLDNAEDILNELIKYIQSLCVLGLNFEPGSAVLIHEVLRLYEILLDVEERAGLNVRSVLPPAAVYFSLFSRNYGNIERVCGLLLKYDASIGIQRSLQIQVPGGAKLVKKYSCDYINFLWRMQAMSESKKGFIFKGVEPDAFAPVENVDKAFNVMECIPLISVYRKHGDTEEGLKNFIRELRTLAPNIFNFIKHNLHNTVQS</sequence>
<dbReference type="AlphaFoldDB" id="A0AAN9Z4M8"/>
<dbReference type="Proteomes" id="UP001378592">
    <property type="component" value="Unassembled WGS sequence"/>
</dbReference>
<keyword evidence="4" id="KW-0158">Chromosome</keyword>
<keyword evidence="8" id="KW-1185">Reference proteome</keyword>
<comment type="similarity">
    <text evidence="3">Belongs to the CENP-I/CTF3 family.</text>
</comment>
<evidence type="ECO:0000256" key="6">
    <source>
        <dbReference type="ARBA" id="ARBA00023328"/>
    </source>
</evidence>
<evidence type="ECO:0000256" key="5">
    <source>
        <dbReference type="ARBA" id="ARBA00023242"/>
    </source>
</evidence>